<dbReference type="EMBL" id="KV907498">
    <property type="protein sequence ID" value="OOF96374.1"/>
    <property type="molecule type" value="Genomic_DNA"/>
</dbReference>
<accession>A0A1R3RPH6</accession>
<feature type="compositionally biased region" description="Acidic residues" evidence="1">
    <location>
        <begin position="433"/>
        <end position="447"/>
    </location>
</feature>
<feature type="region of interest" description="Disordered" evidence="1">
    <location>
        <begin position="520"/>
        <end position="563"/>
    </location>
</feature>
<feature type="region of interest" description="Disordered" evidence="1">
    <location>
        <begin position="223"/>
        <end position="343"/>
    </location>
</feature>
<dbReference type="OrthoDB" id="2420608at2759"/>
<dbReference type="PANTHER" id="PTHR15992:SF5">
    <property type="entry name" value="HOLLIDAY JUNCTION RECOGNITION PROTEIN"/>
    <property type="match status" value="1"/>
</dbReference>
<sequence length="691" mass="74830">MHSGGGEEELFGLSDGGRDGVGCSAGDILHETSCGNPCAARVLASFSTARHHSAAVNDSNSLGAAPDNWSPKTIGLNPRKPQQGDATTVIHTTFARCSPFRTSSTSVSLNRCTPCRAFLPNPRLTEAMERPTKRPRLSIGAEPEGEVDDIDIHEARAQNDLRLKSIFEGIFEKYGKDFTDVGDEIDLQTGKIVVDNGHIEAMDGEDDTGEHSGWLFEAALSAPSNPEADGATLDGSARQPDAETSSDAAGDDGTQSQHPPASIPSQTGLVPDQSWETTASEAANDDQDTNDDRSSADSLLDTALCVQNNPDGSRGRKAMADATGKPATEKANPAAEASAQSRGVKFSEAVEAIWRVPEISGGFATPAWNKSRPAPSLNLVRSQSPPGTGSIWALPWSSRRSSGSKRAKKPQTTPQGRCQSSPVVCDWSFAETPDGDESDDPLQEDYEPSPTPKRGIEIRGKRLESHTPTRTKDRCGSCQQYFAHSDYVSHLNDILSKPADGQHDQAEVRRLLSAITNPRAPKIQPEGTATAANTSAKKGGVSSVSTTKTAENTSVDNDTTPTKKRVRTYIGPDEARLIVRMRQVQRKRWNDILDQLPQKSLNQLVQWNRSHWSDRRANPPPLSKPWTKPEREQLDQIKDQRGLSWATIRAELPGRPLAEIEFELLQRWVGEEVSHKEAGDSMAGSTGKDES</sequence>
<organism evidence="2 3">
    <name type="scientific">Aspergillus carbonarius (strain ITEM 5010)</name>
    <dbReference type="NCBI Taxonomy" id="602072"/>
    <lineage>
        <taxon>Eukaryota</taxon>
        <taxon>Fungi</taxon>
        <taxon>Dikarya</taxon>
        <taxon>Ascomycota</taxon>
        <taxon>Pezizomycotina</taxon>
        <taxon>Eurotiomycetes</taxon>
        <taxon>Eurotiomycetidae</taxon>
        <taxon>Eurotiales</taxon>
        <taxon>Aspergillaceae</taxon>
        <taxon>Aspergillus</taxon>
        <taxon>Aspergillus subgen. Circumdati</taxon>
    </lineage>
</organism>
<protein>
    <recommendedName>
        <fullName evidence="4">Myb-like domain-containing protein</fullName>
    </recommendedName>
</protein>
<evidence type="ECO:0008006" key="4">
    <source>
        <dbReference type="Google" id="ProtNLM"/>
    </source>
</evidence>
<dbReference type="GO" id="GO:0042393">
    <property type="term" value="F:histone binding"/>
    <property type="evidence" value="ECO:0007669"/>
    <property type="project" value="InterPro"/>
</dbReference>
<dbReference type="AlphaFoldDB" id="A0A1R3RPH6"/>
<feature type="region of interest" description="Disordered" evidence="1">
    <location>
        <begin position="378"/>
        <end position="475"/>
    </location>
</feature>
<dbReference type="Proteomes" id="UP000188318">
    <property type="component" value="Unassembled WGS sequence"/>
</dbReference>
<dbReference type="GO" id="GO:0005634">
    <property type="term" value="C:nucleus"/>
    <property type="evidence" value="ECO:0007669"/>
    <property type="project" value="InterPro"/>
</dbReference>
<dbReference type="SUPFAM" id="SSF46689">
    <property type="entry name" value="Homeodomain-like"/>
    <property type="match status" value="1"/>
</dbReference>
<keyword evidence="3" id="KW-1185">Reference proteome</keyword>
<dbReference type="Gene3D" id="1.10.20.10">
    <property type="entry name" value="Histone, subunit A"/>
    <property type="match status" value="1"/>
</dbReference>
<dbReference type="InterPro" id="IPR018465">
    <property type="entry name" value="Scm3/HJURP"/>
</dbReference>
<name>A0A1R3RPH6_ASPC5</name>
<gene>
    <name evidence="2" type="ORF">ASPCADRAFT_144758</name>
</gene>
<dbReference type="VEuPathDB" id="FungiDB:ASPCADRAFT_144758"/>
<feature type="compositionally biased region" description="Basic and acidic residues" evidence="1">
    <location>
        <begin position="454"/>
        <end position="475"/>
    </location>
</feature>
<feature type="compositionally biased region" description="Polar residues" evidence="1">
    <location>
        <begin position="410"/>
        <end position="422"/>
    </location>
</feature>
<dbReference type="InterPro" id="IPR009057">
    <property type="entry name" value="Homeodomain-like_sf"/>
</dbReference>
<evidence type="ECO:0000313" key="3">
    <source>
        <dbReference type="Proteomes" id="UP000188318"/>
    </source>
</evidence>
<dbReference type="PANTHER" id="PTHR15992">
    <property type="entry name" value="HOLLIDAY JUNCTION RECOGNITION PROTEIN"/>
    <property type="match status" value="1"/>
</dbReference>
<evidence type="ECO:0000313" key="2">
    <source>
        <dbReference type="EMBL" id="OOF96374.1"/>
    </source>
</evidence>
<feature type="compositionally biased region" description="Polar residues" evidence="1">
    <location>
        <begin position="242"/>
        <end position="281"/>
    </location>
</feature>
<proteinExistence type="predicted"/>
<dbReference type="OMA" id="MENTPSK"/>
<dbReference type="InterPro" id="IPR009072">
    <property type="entry name" value="Histone-fold"/>
</dbReference>
<evidence type="ECO:0000256" key="1">
    <source>
        <dbReference type="SAM" id="MobiDB-lite"/>
    </source>
</evidence>
<dbReference type="GO" id="GO:0046982">
    <property type="term" value="F:protein heterodimerization activity"/>
    <property type="evidence" value="ECO:0007669"/>
    <property type="project" value="InterPro"/>
</dbReference>
<feature type="compositionally biased region" description="Polar residues" evidence="1">
    <location>
        <begin position="530"/>
        <end position="560"/>
    </location>
</feature>
<dbReference type="Pfam" id="PF10384">
    <property type="entry name" value="Scm3"/>
    <property type="match status" value="1"/>
</dbReference>
<reference evidence="3" key="1">
    <citation type="journal article" date="2017" name="Genome Biol.">
        <title>Comparative genomics reveals high biological diversity and specific adaptations in the industrially and medically important fungal genus Aspergillus.</title>
        <authorList>
            <person name="de Vries R.P."/>
            <person name="Riley R."/>
            <person name="Wiebenga A."/>
            <person name="Aguilar-Osorio G."/>
            <person name="Amillis S."/>
            <person name="Uchima C.A."/>
            <person name="Anderluh G."/>
            <person name="Asadollahi M."/>
            <person name="Askin M."/>
            <person name="Barry K."/>
            <person name="Battaglia E."/>
            <person name="Bayram O."/>
            <person name="Benocci T."/>
            <person name="Braus-Stromeyer S.A."/>
            <person name="Caldana C."/>
            <person name="Canovas D."/>
            <person name="Cerqueira G.C."/>
            <person name="Chen F."/>
            <person name="Chen W."/>
            <person name="Choi C."/>
            <person name="Clum A."/>
            <person name="Dos Santos R.A."/>
            <person name="Damasio A.R."/>
            <person name="Diallinas G."/>
            <person name="Emri T."/>
            <person name="Fekete E."/>
            <person name="Flipphi M."/>
            <person name="Freyberg S."/>
            <person name="Gallo A."/>
            <person name="Gournas C."/>
            <person name="Habgood R."/>
            <person name="Hainaut M."/>
            <person name="Harispe M.L."/>
            <person name="Henrissat B."/>
            <person name="Hilden K.S."/>
            <person name="Hope R."/>
            <person name="Hossain A."/>
            <person name="Karabika E."/>
            <person name="Karaffa L."/>
            <person name="Karanyi Z."/>
            <person name="Krasevec N."/>
            <person name="Kuo A."/>
            <person name="Kusch H."/>
            <person name="LaButti K."/>
            <person name="Lagendijk E.L."/>
            <person name="Lapidus A."/>
            <person name="Levasseur A."/>
            <person name="Lindquist E."/>
            <person name="Lipzen A."/>
            <person name="Logrieco A.F."/>
            <person name="MacCabe A."/>
            <person name="Maekelae M.R."/>
            <person name="Malavazi I."/>
            <person name="Melin P."/>
            <person name="Meyer V."/>
            <person name="Mielnichuk N."/>
            <person name="Miskei M."/>
            <person name="Molnar A.P."/>
            <person name="Mule G."/>
            <person name="Ngan C.Y."/>
            <person name="Orejas M."/>
            <person name="Orosz E."/>
            <person name="Ouedraogo J.P."/>
            <person name="Overkamp K.M."/>
            <person name="Park H.-S."/>
            <person name="Perrone G."/>
            <person name="Piumi F."/>
            <person name="Punt P.J."/>
            <person name="Ram A.F."/>
            <person name="Ramon A."/>
            <person name="Rauscher S."/>
            <person name="Record E."/>
            <person name="Riano-Pachon D.M."/>
            <person name="Robert V."/>
            <person name="Roehrig J."/>
            <person name="Ruller R."/>
            <person name="Salamov A."/>
            <person name="Salih N.S."/>
            <person name="Samson R.A."/>
            <person name="Sandor E."/>
            <person name="Sanguinetti M."/>
            <person name="Schuetze T."/>
            <person name="Sepcic K."/>
            <person name="Shelest E."/>
            <person name="Sherlock G."/>
            <person name="Sophianopoulou V."/>
            <person name="Squina F.M."/>
            <person name="Sun H."/>
            <person name="Susca A."/>
            <person name="Todd R.B."/>
            <person name="Tsang A."/>
            <person name="Unkles S.E."/>
            <person name="van de Wiele N."/>
            <person name="van Rossen-Uffink D."/>
            <person name="Oliveira J.V."/>
            <person name="Vesth T.C."/>
            <person name="Visser J."/>
            <person name="Yu J.-H."/>
            <person name="Zhou M."/>
            <person name="Andersen M.R."/>
            <person name="Archer D.B."/>
            <person name="Baker S.E."/>
            <person name="Benoit I."/>
            <person name="Brakhage A.A."/>
            <person name="Braus G.H."/>
            <person name="Fischer R."/>
            <person name="Frisvad J.C."/>
            <person name="Goldman G.H."/>
            <person name="Houbraken J."/>
            <person name="Oakley B."/>
            <person name="Pocsi I."/>
            <person name="Scazzocchio C."/>
            <person name="Seiboth B."/>
            <person name="vanKuyk P.A."/>
            <person name="Wortman J."/>
            <person name="Dyer P.S."/>
            <person name="Grigoriev I.V."/>
        </authorList>
    </citation>
    <scope>NUCLEOTIDE SEQUENCE [LARGE SCALE GENOMIC DNA]</scope>
    <source>
        <strain evidence="3">ITEM 5010</strain>
    </source>
</reference>